<evidence type="ECO:0000313" key="2">
    <source>
        <dbReference type="EMBL" id="MFC4506051.1"/>
    </source>
</evidence>
<accession>A0ABV9B923</accession>
<sequence length="375" mass="42433">MPPLSPAIDKRPFYCPVPPAPHPPADTLDADSVRWMVDFGICTPGSWIAQINSGHVAAMMIPLHEGIPAQHMSLFSDVCYWTYAWDDARDARLDLRPPAALTSHCHRLDRILDHPEIRPHESDPYCQALWDLRRRLAELADTDQAIRVTDGLRRFFHGCHHWTRMQRLRAIPSLNDYLLARSDDCAGSWMVPFYPLIGGYRLTPQEAADPLTLILNDLVPLVGALDNDIVSYHREAAMGEFNVLDVLRKENGYSLPYAVTDAIALRDRLMTLYVRIRDHLARTAGPHLARFAHDIGYIIRGHMEWALETNRYRTPQNAKTGTLHDATAYTIDWSDRPADDSPQPPQLPAIAWWWDHIRAAEANGCSVQDPPPAGL</sequence>
<dbReference type="SUPFAM" id="SSF48576">
    <property type="entry name" value="Terpenoid synthases"/>
    <property type="match status" value="1"/>
</dbReference>
<reference evidence="3" key="1">
    <citation type="journal article" date="2019" name="Int. J. Syst. Evol. Microbiol.">
        <title>The Global Catalogue of Microorganisms (GCM) 10K type strain sequencing project: providing services to taxonomists for standard genome sequencing and annotation.</title>
        <authorList>
            <consortium name="The Broad Institute Genomics Platform"/>
            <consortium name="The Broad Institute Genome Sequencing Center for Infectious Disease"/>
            <person name="Wu L."/>
            <person name="Ma J."/>
        </authorList>
    </citation>
    <scope>NUCLEOTIDE SEQUENCE [LARGE SCALE GENOMIC DNA]</scope>
    <source>
        <strain evidence="3">CGMCC 4.7177</strain>
    </source>
</reference>
<protein>
    <submittedName>
        <fullName evidence="2">Terpene synthase family protein</fullName>
    </submittedName>
</protein>
<organism evidence="2 3">
    <name type="scientific">Streptomyces vulcanius</name>
    <dbReference type="NCBI Taxonomy" id="1441876"/>
    <lineage>
        <taxon>Bacteria</taxon>
        <taxon>Bacillati</taxon>
        <taxon>Actinomycetota</taxon>
        <taxon>Actinomycetes</taxon>
        <taxon>Kitasatosporales</taxon>
        <taxon>Streptomycetaceae</taxon>
        <taxon>Streptomyces</taxon>
    </lineage>
</organism>
<name>A0ABV9B923_9ACTN</name>
<keyword evidence="3" id="KW-1185">Reference proteome</keyword>
<dbReference type="InterPro" id="IPR034686">
    <property type="entry name" value="Terpene_cyclase-like_2"/>
</dbReference>
<dbReference type="Proteomes" id="UP001595839">
    <property type="component" value="Unassembled WGS sequence"/>
</dbReference>
<gene>
    <name evidence="2" type="ORF">ACFPIH_42535</name>
</gene>
<comment type="caution">
    <text evidence="2">The sequence shown here is derived from an EMBL/GenBank/DDBJ whole genome shotgun (WGS) entry which is preliminary data.</text>
</comment>
<dbReference type="Gene3D" id="1.10.600.10">
    <property type="entry name" value="Farnesyl Diphosphate Synthase"/>
    <property type="match status" value="1"/>
</dbReference>
<dbReference type="EMBL" id="JBHSFK010000039">
    <property type="protein sequence ID" value="MFC4506051.1"/>
    <property type="molecule type" value="Genomic_DNA"/>
</dbReference>
<proteinExistence type="predicted"/>
<keyword evidence="1" id="KW-0456">Lyase</keyword>
<dbReference type="InterPro" id="IPR008949">
    <property type="entry name" value="Isoprenoid_synthase_dom_sf"/>
</dbReference>
<dbReference type="SFLD" id="SFLDG01020">
    <property type="entry name" value="Terpene_Cyclase_Like_2"/>
    <property type="match status" value="1"/>
</dbReference>
<evidence type="ECO:0000256" key="1">
    <source>
        <dbReference type="ARBA" id="ARBA00023239"/>
    </source>
</evidence>
<evidence type="ECO:0000313" key="3">
    <source>
        <dbReference type="Proteomes" id="UP001595839"/>
    </source>
</evidence>
<dbReference type="RefSeq" id="WP_381183467.1">
    <property type="nucleotide sequence ID" value="NZ_JBHSFK010000039.1"/>
</dbReference>
<dbReference type="SFLD" id="SFLDS00005">
    <property type="entry name" value="Isoprenoid_Synthase_Type_I"/>
    <property type="match status" value="1"/>
</dbReference>
<dbReference type="Pfam" id="PF19086">
    <property type="entry name" value="Terpene_syn_C_2"/>
    <property type="match status" value="1"/>
</dbReference>